<organism evidence="2 3">
    <name type="scientific">Trichonephila clavipes</name>
    <name type="common">Golden silk orbweaver</name>
    <name type="synonym">Nephila clavipes</name>
    <dbReference type="NCBI Taxonomy" id="2585209"/>
    <lineage>
        <taxon>Eukaryota</taxon>
        <taxon>Metazoa</taxon>
        <taxon>Ecdysozoa</taxon>
        <taxon>Arthropoda</taxon>
        <taxon>Chelicerata</taxon>
        <taxon>Arachnida</taxon>
        <taxon>Araneae</taxon>
        <taxon>Araneomorphae</taxon>
        <taxon>Entelegynae</taxon>
        <taxon>Araneoidea</taxon>
        <taxon>Nephilidae</taxon>
        <taxon>Trichonephila</taxon>
    </lineage>
</organism>
<comment type="caution">
    <text evidence="2">The sequence shown here is derived from an EMBL/GenBank/DDBJ whole genome shotgun (WGS) entry which is preliminary data.</text>
</comment>
<sequence length="182" mass="20917">MVSDGAEFAVGDIERLFEEARRNTELNMKIGRNIIIDAGVMCKSRSGGPERKIQKGSEHRVNKRNLSSNDTNSDLPKYRKKGRREETVTPTTSGYNLRPRIGKREESRPTIQRKAQQGGPVRSRKGRERNDSPHTSRSEQDQATRMPGEEVINNGKTRKEEERGQRNPCHWRLGRKRQLQVI</sequence>
<keyword evidence="3" id="KW-1185">Reference proteome</keyword>
<protein>
    <submittedName>
        <fullName evidence="2">Uncharacterized protein</fullName>
    </submittedName>
</protein>
<evidence type="ECO:0000313" key="3">
    <source>
        <dbReference type="Proteomes" id="UP000887159"/>
    </source>
</evidence>
<name>A0A8X6SS13_TRICX</name>
<feature type="compositionally biased region" description="Basic residues" evidence="1">
    <location>
        <begin position="172"/>
        <end position="182"/>
    </location>
</feature>
<dbReference type="EMBL" id="BMAU01021350">
    <property type="protein sequence ID" value="GFY18944.1"/>
    <property type="molecule type" value="Genomic_DNA"/>
</dbReference>
<evidence type="ECO:0000313" key="2">
    <source>
        <dbReference type="EMBL" id="GFY18944.1"/>
    </source>
</evidence>
<proteinExistence type="predicted"/>
<evidence type="ECO:0000256" key="1">
    <source>
        <dbReference type="SAM" id="MobiDB-lite"/>
    </source>
</evidence>
<dbReference type="Proteomes" id="UP000887159">
    <property type="component" value="Unassembled WGS sequence"/>
</dbReference>
<feature type="compositionally biased region" description="Basic and acidic residues" evidence="1">
    <location>
        <begin position="48"/>
        <end position="60"/>
    </location>
</feature>
<feature type="compositionally biased region" description="Basic and acidic residues" evidence="1">
    <location>
        <begin position="128"/>
        <end position="142"/>
    </location>
</feature>
<dbReference type="AlphaFoldDB" id="A0A8X6SS13"/>
<feature type="compositionally biased region" description="Polar residues" evidence="1">
    <location>
        <begin position="64"/>
        <end position="74"/>
    </location>
</feature>
<feature type="region of interest" description="Disordered" evidence="1">
    <location>
        <begin position="45"/>
        <end position="182"/>
    </location>
</feature>
<reference evidence="2" key="1">
    <citation type="submission" date="2020-08" db="EMBL/GenBank/DDBJ databases">
        <title>Multicomponent nature underlies the extraordinary mechanical properties of spider dragline silk.</title>
        <authorList>
            <person name="Kono N."/>
            <person name="Nakamura H."/>
            <person name="Mori M."/>
            <person name="Yoshida Y."/>
            <person name="Ohtoshi R."/>
            <person name="Malay A.D."/>
            <person name="Moran D.A.P."/>
            <person name="Tomita M."/>
            <person name="Numata K."/>
            <person name="Arakawa K."/>
        </authorList>
    </citation>
    <scope>NUCLEOTIDE SEQUENCE</scope>
</reference>
<accession>A0A8X6SS13</accession>
<gene>
    <name evidence="2" type="primary">NCL1_32838</name>
    <name evidence="2" type="ORF">TNCV_3876321</name>
</gene>